<evidence type="ECO:0000256" key="7">
    <source>
        <dbReference type="RuleBase" id="RU362125"/>
    </source>
</evidence>
<evidence type="ECO:0000259" key="9">
    <source>
        <dbReference type="Pfam" id="PF02770"/>
    </source>
</evidence>
<keyword evidence="4 7" id="KW-0285">Flavoprotein</keyword>
<comment type="similarity">
    <text evidence="2 7">Belongs to the acyl-CoA dehydrogenase family.</text>
</comment>
<evidence type="ECO:0000256" key="4">
    <source>
        <dbReference type="ARBA" id="ARBA00022630"/>
    </source>
</evidence>
<name>A0A124JU99_9SPHN</name>
<dbReference type="OrthoDB" id="9780544at2"/>
<dbReference type="InterPro" id="IPR009075">
    <property type="entry name" value="AcylCo_DH/oxidase_C"/>
</dbReference>
<dbReference type="EMBL" id="LLZS01000007">
    <property type="protein sequence ID" value="KUR71014.1"/>
    <property type="molecule type" value="Genomic_DNA"/>
</dbReference>
<comment type="cofactor">
    <cofactor evidence="1 7">
        <name>FAD</name>
        <dbReference type="ChEBI" id="CHEBI:57692"/>
    </cofactor>
</comment>
<dbReference type="InterPro" id="IPR046373">
    <property type="entry name" value="Acyl-CoA_Oxase/DH_mid-dom_sf"/>
</dbReference>
<sequence length="434" mass="48261">MAWDFSTEPEFADKLDWMRDFVKREIEPMDLVFRGPGDPFDPRSKARRIMKPLQQVVRDKGLWACHLGPELGGQGYGQLHLGLMNEILGRSRFAPTVFGTQAPDTGNAEILARFGTEEQKARYLQPLLDGDIVSCFSMTEPQAGADPGEFLCRARADGDDWVIEGEKWFASHADMSEFLIVMCITDPDVAVHAGSSTIIVPRDAPGLEIVRNTAVGPKDEIGSGVHGYLRFNQCRVPLANTLGAVGGGFNVAQSRLGGGRIHHAMRTVGMLNKALDMMCERAVSRVTKGERLADKQMVQERIADSYTQITQFRLHVLYAAWLLDQDKGYTHRVRREISAIKAAMPGVLRDVVYRALHIHGSLGMSNETPLMDMWQYVPEMGIVDGSTEVHKVSVAKDILRRVDPAPGQWPTYFVPHTRSAALAKFAPFLEEDDL</sequence>
<dbReference type="Pfam" id="PF00441">
    <property type="entry name" value="Acyl-CoA_dh_1"/>
    <property type="match status" value="1"/>
</dbReference>
<feature type="domain" description="Acyl-CoA dehydrogenase/oxidase N-terminal" evidence="10">
    <location>
        <begin position="16"/>
        <end position="131"/>
    </location>
</feature>
<comment type="caution">
    <text evidence="11">The sequence shown here is derived from an EMBL/GenBank/DDBJ whole genome shotgun (WGS) entry which is preliminary data.</text>
</comment>
<dbReference type="Gene3D" id="1.20.140.10">
    <property type="entry name" value="Butyryl-CoA Dehydrogenase, subunit A, domain 3"/>
    <property type="match status" value="1"/>
</dbReference>
<accession>A0A124JU99</accession>
<keyword evidence="5 7" id="KW-0274">FAD</keyword>
<dbReference type="GO" id="GO:0033539">
    <property type="term" value="P:fatty acid beta-oxidation using acyl-CoA dehydrogenase"/>
    <property type="evidence" value="ECO:0007669"/>
    <property type="project" value="TreeGrafter"/>
</dbReference>
<evidence type="ECO:0000259" key="10">
    <source>
        <dbReference type="Pfam" id="PF02771"/>
    </source>
</evidence>
<dbReference type="Proteomes" id="UP000058012">
    <property type="component" value="Unassembled WGS sequence"/>
</dbReference>
<evidence type="ECO:0000256" key="6">
    <source>
        <dbReference type="ARBA" id="ARBA00023002"/>
    </source>
</evidence>
<dbReference type="InterPro" id="IPR009100">
    <property type="entry name" value="AcylCoA_DH/oxidase_NM_dom_sf"/>
</dbReference>
<dbReference type="Gene3D" id="2.40.110.10">
    <property type="entry name" value="Butyryl-CoA Dehydrogenase, subunit A, domain 2"/>
    <property type="match status" value="1"/>
</dbReference>
<evidence type="ECO:0000313" key="11">
    <source>
        <dbReference type="EMBL" id="KUR71014.1"/>
    </source>
</evidence>
<dbReference type="InterPro" id="IPR013786">
    <property type="entry name" value="AcylCoA_DH/ox_N"/>
</dbReference>
<dbReference type="PANTHER" id="PTHR48083">
    <property type="entry name" value="MEDIUM-CHAIN SPECIFIC ACYL-COA DEHYDROGENASE, MITOCHONDRIAL-RELATED"/>
    <property type="match status" value="1"/>
</dbReference>
<feature type="domain" description="Acyl-CoA oxidase/dehydrogenase middle" evidence="9">
    <location>
        <begin position="135"/>
        <end position="217"/>
    </location>
</feature>
<protein>
    <submittedName>
        <fullName evidence="11">Acyl-CoA dehydrogenase</fullName>
    </submittedName>
</protein>
<evidence type="ECO:0000256" key="1">
    <source>
        <dbReference type="ARBA" id="ARBA00001974"/>
    </source>
</evidence>
<dbReference type="GO" id="GO:0050660">
    <property type="term" value="F:flavin adenine dinucleotide binding"/>
    <property type="evidence" value="ECO:0007669"/>
    <property type="project" value="InterPro"/>
</dbReference>
<evidence type="ECO:0000256" key="2">
    <source>
        <dbReference type="ARBA" id="ARBA00009347"/>
    </source>
</evidence>
<dbReference type="PANTHER" id="PTHR48083:SF13">
    <property type="entry name" value="ACYL-COA DEHYDROGENASE FAMILY MEMBER 11"/>
    <property type="match status" value="1"/>
</dbReference>
<dbReference type="InterPro" id="IPR050741">
    <property type="entry name" value="Acyl-CoA_dehydrogenase"/>
</dbReference>
<proteinExistence type="inferred from homology"/>
<dbReference type="GO" id="GO:0005737">
    <property type="term" value="C:cytoplasm"/>
    <property type="evidence" value="ECO:0007669"/>
    <property type="project" value="TreeGrafter"/>
</dbReference>
<keyword evidence="6 7" id="KW-0560">Oxidoreductase</keyword>
<dbReference type="InterPro" id="IPR006091">
    <property type="entry name" value="Acyl-CoA_Oxase/DH_mid-dom"/>
</dbReference>
<reference evidence="11 12" key="1">
    <citation type="submission" date="2015-10" db="EMBL/GenBank/DDBJ databases">
        <title>Draft genome sequence of Novosphingobium fuchskuhlense DSM 25065 isolated from a surface water sample of the southwest basin of Lake Grosse Fuchskuhle.</title>
        <authorList>
            <person name="Ruckert C."/>
            <person name="Winkler A."/>
            <person name="Glaeser J."/>
            <person name="Grossart H.-P."/>
            <person name="Kalinowski J."/>
            <person name="Glaeser S."/>
        </authorList>
    </citation>
    <scope>NUCLEOTIDE SEQUENCE [LARGE SCALE GENOMIC DNA]</scope>
    <source>
        <strain evidence="11 12">FNE08-7</strain>
    </source>
</reference>
<gene>
    <name evidence="11" type="ORF">AQZ52_09915</name>
</gene>
<evidence type="ECO:0000313" key="12">
    <source>
        <dbReference type="Proteomes" id="UP000058012"/>
    </source>
</evidence>
<dbReference type="GO" id="GO:0003995">
    <property type="term" value="F:acyl-CoA dehydrogenase activity"/>
    <property type="evidence" value="ECO:0007669"/>
    <property type="project" value="TreeGrafter"/>
</dbReference>
<dbReference type="Pfam" id="PF02770">
    <property type="entry name" value="Acyl-CoA_dh_M"/>
    <property type="match status" value="1"/>
</dbReference>
<dbReference type="Pfam" id="PF02771">
    <property type="entry name" value="Acyl-CoA_dh_N"/>
    <property type="match status" value="1"/>
</dbReference>
<dbReference type="STRING" id="1117702.AQZ52_09915"/>
<dbReference type="InterPro" id="IPR036250">
    <property type="entry name" value="AcylCo_DH-like_C"/>
</dbReference>
<dbReference type="SUPFAM" id="SSF47203">
    <property type="entry name" value="Acyl-CoA dehydrogenase C-terminal domain-like"/>
    <property type="match status" value="1"/>
</dbReference>
<evidence type="ECO:0000256" key="5">
    <source>
        <dbReference type="ARBA" id="ARBA00022827"/>
    </source>
</evidence>
<dbReference type="AlphaFoldDB" id="A0A124JU99"/>
<keyword evidence="12" id="KW-1185">Reference proteome</keyword>
<dbReference type="Gene3D" id="1.10.540.10">
    <property type="entry name" value="Acyl-CoA dehydrogenase/oxidase, N-terminal domain"/>
    <property type="match status" value="1"/>
</dbReference>
<feature type="domain" description="Acyl-CoA dehydrogenase/oxidase C-terminal" evidence="8">
    <location>
        <begin position="246"/>
        <end position="398"/>
    </location>
</feature>
<evidence type="ECO:0000256" key="3">
    <source>
        <dbReference type="ARBA" id="ARBA00011738"/>
    </source>
</evidence>
<organism evidence="11 12">
    <name type="scientific">Novosphingobium fuchskuhlense</name>
    <dbReference type="NCBI Taxonomy" id="1117702"/>
    <lineage>
        <taxon>Bacteria</taxon>
        <taxon>Pseudomonadati</taxon>
        <taxon>Pseudomonadota</taxon>
        <taxon>Alphaproteobacteria</taxon>
        <taxon>Sphingomonadales</taxon>
        <taxon>Sphingomonadaceae</taxon>
        <taxon>Novosphingobium</taxon>
    </lineage>
</organism>
<dbReference type="InterPro" id="IPR037069">
    <property type="entry name" value="AcylCoA_DH/ox_N_sf"/>
</dbReference>
<evidence type="ECO:0000259" key="8">
    <source>
        <dbReference type="Pfam" id="PF00441"/>
    </source>
</evidence>
<dbReference type="SUPFAM" id="SSF56645">
    <property type="entry name" value="Acyl-CoA dehydrogenase NM domain-like"/>
    <property type="match status" value="1"/>
</dbReference>
<dbReference type="RefSeq" id="WP_067909907.1">
    <property type="nucleotide sequence ID" value="NZ_KQ954245.1"/>
</dbReference>
<comment type="subunit">
    <text evidence="3">Homodimer.</text>
</comment>